<dbReference type="Gene3D" id="1.10.443.10">
    <property type="entry name" value="Intergrase catalytic core"/>
    <property type="match status" value="1"/>
</dbReference>
<dbReference type="GO" id="GO:0006310">
    <property type="term" value="P:DNA recombination"/>
    <property type="evidence" value="ECO:0007669"/>
    <property type="project" value="UniProtKB-KW"/>
</dbReference>
<dbReference type="GO" id="GO:0003677">
    <property type="term" value="F:DNA binding"/>
    <property type="evidence" value="ECO:0007669"/>
    <property type="project" value="InterPro"/>
</dbReference>
<proteinExistence type="predicted"/>
<organism evidence="3">
    <name type="scientific">uncultured delta proteobacterium HF0010_10I05</name>
    <dbReference type="NCBI Taxonomy" id="710822"/>
    <lineage>
        <taxon>Bacteria</taxon>
        <taxon>Deltaproteobacteria</taxon>
        <taxon>environmental samples</taxon>
    </lineage>
</organism>
<dbReference type="InterPro" id="IPR011010">
    <property type="entry name" value="DNA_brk_join_enz"/>
</dbReference>
<dbReference type="InterPro" id="IPR002104">
    <property type="entry name" value="Integrase_catalytic"/>
</dbReference>
<dbReference type="AlphaFoldDB" id="E0XX61"/>
<dbReference type="InterPro" id="IPR013762">
    <property type="entry name" value="Integrase-like_cat_sf"/>
</dbReference>
<protein>
    <recommendedName>
        <fullName evidence="2">Tyr recombinase domain-containing protein</fullName>
    </recommendedName>
</protein>
<feature type="domain" description="Tyr recombinase" evidence="2">
    <location>
        <begin position="7"/>
        <end position="196"/>
    </location>
</feature>
<dbReference type="EMBL" id="GU474906">
    <property type="protein sequence ID" value="ADI19002.1"/>
    <property type="molecule type" value="Genomic_DNA"/>
</dbReference>
<name>E0XX61_9DELT</name>
<dbReference type="SUPFAM" id="SSF56349">
    <property type="entry name" value="DNA breaking-rejoining enzymes"/>
    <property type="match status" value="1"/>
</dbReference>
<sequence>MIGTMRKLSPNTNNELKDSQSKWFKLTQIFVLIATNSGLRVGEQKQLRWKDVRVEEHKDKEGNTVKLARINVRAATSKVRKGRTLLCGNGQYFEWLKTSLGERSGKSLVFSIDGKREVNLKTLSKYFKTMLEAAEIGDVAGRGIVLYSLRHFMITQRIMAGLSYRQVADMCGTSIMMIEKTYWHLNDEIRLTSALADYRRRDDGTIEVI</sequence>
<accession>E0XX61</accession>
<dbReference type="GO" id="GO:0015074">
    <property type="term" value="P:DNA integration"/>
    <property type="evidence" value="ECO:0007669"/>
    <property type="project" value="InterPro"/>
</dbReference>
<dbReference type="Pfam" id="PF00589">
    <property type="entry name" value="Phage_integrase"/>
    <property type="match status" value="1"/>
</dbReference>
<keyword evidence="1" id="KW-0233">DNA recombination</keyword>
<evidence type="ECO:0000256" key="1">
    <source>
        <dbReference type="ARBA" id="ARBA00023172"/>
    </source>
</evidence>
<evidence type="ECO:0000259" key="2">
    <source>
        <dbReference type="PROSITE" id="PS51898"/>
    </source>
</evidence>
<dbReference type="PROSITE" id="PS51898">
    <property type="entry name" value="TYR_RECOMBINASE"/>
    <property type="match status" value="1"/>
</dbReference>
<evidence type="ECO:0000313" key="3">
    <source>
        <dbReference type="EMBL" id="ADI19002.1"/>
    </source>
</evidence>
<dbReference type="CDD" id="cd00397">
    <property type="entry name" value="DNA_BRE_C"/>
    <property type="match status" value="1"/>
</dbReference>
<reference evidence="3" key="1">
    <citation type="journal article" date="2011" name="Environ. Microbiol.">
        <title>Time-series analyses of Monterey Bay coastal microbial picoplankton using a 'genome proxy' microarray.</title>
        <authorList>
            <person name="Rich V.I."/>
            <person name="Pham V.D."/>
            <person name="Eppley J."/>
            <person name="Shi Y."/>
            <person name="DeLong E.F."/>
        </authorList>
    </citation>
    <scope>NUCLEOTIDE SEQUENCE</scope>
</reference>